<gene>
    <name evidence="1" type="ORF">AAHA92_33150</name>
</gene>
<dbReference type="EMBL" id="JBEAFC010000014">
    <property type="protein sequence ID" value="KAL1533236.1"/>
    <property type="molecule type" value="Genomic_DNA"/>
</dbReference>
<organism evidence="1 2">
    <name type="scientific">Salvia divinorum</name>
    <name type="common">Maria pastora</name>
    <name type="synonym">Diviner's sage</name>
    <dbReference type="NCBI Taxonomy" id="28513"/>
    <lineage>
        <taxon>Eukaryota</taxon>
        <taxon>Viridiplantae</taxon>
        <taxon>Streptophyta</taxon>
        <taxon>Embryophyta</taxon>
        <taxon>Tracheophyta</taxon>
        <taxon>Spermatophyta</taxon>
        <taxon>Magnoliopsida</taxon>
        <taxon>eudicotyledons</taxon>
        <taxon>Gunneridae</taxon>
        <taxon>Pentapetalae</taxon>
        <taxon>asterids</taxon>
        <taxon>lamiids</taxon>
        <taxon>Lamiales</taxon>
        <taxon>Lamiaceae</taxon>
        <taxon>Nepetoideae</taxon>
        <taxon>Mentheae</taxon>
        <taxon>Salviinae</taxon>
        <taxon>Salvia</taxon>
        <taxon>Salvia subgen. Calosphace</taxon>
    </lineage>
</organism>
<evidence type="ECO:0000313" key="2">
    <source>
        <dbReference type="Proteomes" id="UP001567538"/>
    </source>
</evidence>
<sequence>MIRASEYGEVAFVKGLLDVGGARTGREEGVWTVTWLKMEPSWRQKHLSGGIFVQIMVPFQSKRRSVSTALSASLLSPYCLSQVLCHRQKLLSFNLNLHLTALISVSIPQLHSRAG</sequence>
<proteinExistence type="predicted"/>
<accession>A0ABD1FN10</accession>
<keyword evidence="2" id="KW-1185">Reference proteome</keyword>
<reference evidence="1 2" key="1">
    <citation type="submission" date="2024-06" db="EMBL/GenBank/DDBJ databases">
        <title>A chromosome level genome sequence of Diviner's sage (Salvia divinorum).</title>
        <authorList>
            <person name="Ford S.A."/>
            <person name="Ro D.-K."/>
            <person name="Ness R.W."/>
            <person name="Phillips M.A."/>
        </authorList>
    </citation>
    <scope>NUCLEOTIDE SEQUENCE [LARGE SCALE GENOMIC DNA]</scope>
    <source>
        <strain evidence="1">SAF-2024a</strain>
        <tissue evidence="1">Leaf</tissue>
    </source>
</reference>
<comment type="caution">
    <text evidence="1">The sequence shown here is derived from an EMBL/GenBank/DDBJ whole genome shotgun (WGS) entry which is preliminary data.</text>
</comment>
<evidence type="ECO:0000313" key="1">
    <source>
        <dbReference type="EMBL" id="KAL1533236.1"/>
    </source>
</evidence>
<dbReference type="Proteomes" id="UP001567538">
    <property type="component" value="Unassembled WGS sequence"/>
</dbReference>
<protein>
    <submittedName>
        <fullName evidence="1">Uncharacterized protein</fullName>
    </submittedName>
</protein>
<dbReference type="AlphaFoldDB" id="A0ABD1FN10"/>
<name>A0ABD1FN10_SALDI</name>